<dbReference type="Pfam" id="PF07521">
    <property type="entry name" value="RMMBL"/>
    <property type="match status" value="1"/>
</dbReference>
<dbReference type="GO" id="GO:0005737">
    <property type="term" value="C:cytoplasm"/>
    <property type="evidence" value="ECO:0007669"/>
    <property type="project" value="UniProtKB-SubCell"/>
</dbReference>
<dbReference type="GO" id="GO:0004521">
    <property type="term" value="F:RNA endonuclease activity"/>
    <property type="evidence" value="ECO:0007669"/>
    <property type="project" value="TreeGrafter"/>
</dbReference>
<dbReference type="FunFam" id="3.40.50.10890:FF:000002">
    <property type="entry name" value="Integrator complex subunit 11"/>
    <property type="match status" value="1"/>
</dbReference>
<keyword evidence="8" id="KW-0378">Hydrolase</keyword>
<dbReference type="InterPro" id="IPR050698">
    <property type="entry name" value="MBL"/>
</dbReference>
<evidence type="ECO:0000256" key="1">
    <source>
        <dbReference type="ARBA" id="ARBA00001947"/>
    </source>
</evidence>
<proteinExistence type="inferred from homology"/>
<evidence type="ECO:0000256" key="5">
    <source>
        <dbReference type="ARBA" id="ARBA00016810"/>
    </source>
</evidence>
<keyword evidence="10" id="KW-0539">Nucleus</keyword>
<dbReference type="GO" id="GO:0016787">
    <property type="term" value="F:hydrolase activity"/>
    <property type="evidence" value="ECO:0007669"/>
    <property type="project" value="UniProtKB-KW"/>
</dbReference>
<comment type="subcellular location">
    <subcellularLocation>
        <location evidence="3">Cytoplasm</location>
    </subcellularLocation>
    <subcellularLocation>
        <location evidence="2">Nucleus</location>
    </subcellularLocation>
</comment>
<name>A0A3P7FAT0_TOXCA</name>
<evidence type="ECO:0000256" key="2">
    <source>
        <dbReference type="ARBA" id="ARBA00004123"/>
    </source>
</evidence>
<organism evidence="12">
    <name type="scientific">Toxocara canis</name>
    <name type="common">Canine roundworm</name>
    <dbReference type="NCBI Taxonomy" id="6265"/>
    <lineage>
        <taxon>Eukaryota</taxon>
        <taxon>Metazoa</taxon>
        <taxon>Ecdysozoa</taxon>
        <taxon>Nematoda</taxon>
        <taxon>Chromadorea</taxon>
        <taxon>Rhabditida</taxon>
        <taxon>Spirurina</taxon>
        <taxon>Ascaridomorpha</taxon>
        <taxon>Ascaridoidea</taxon>
        <taxon>Toxocaridae</taxon>
        <taxon>Toxocara</taxon>
    </lineage>
</organism>
<evidence type="ECO:0000256" key="10">
    <source>
        <dbReference type="ARBA" id="ARBA00023242"/>
    </source>
</evidence>
<evidence type="ECO:0000259" key="11">
    <source>
        <dbReference type="SMART" id="SM01027"/>
    </source>
</evidence>
<dbReference type="GO" id="GO:0016180">
    <property type="term" value="P:snRNA processing"/>
    <property type="evidence" value="ECO:0007669"/>
    <property type="project" value="TreeGrafter"/>
</dbReference>
<evidence type="ECO:0000256" key="6">
    <source>
        <dbReference type="ARBA" id="ARBA00022490"/>
    </source>
</evidence>
<dbReference type="InterPro" id="IPR036866">
    <property type="entry name" value="RibonucZ/Hydroxyglut_hydro"/>
</dbReference>
<dbReference type="AlphaFoldDB" id="A0A3P7FAT0"/>
<keyword evidence="9" id="KW-0862">Zinc</keyword>
<dbReference type="Gene3D" id="3.40.50.10890">
    <property type="match status" value="1"/>
</dbReference>
<dbReference type="GO" id="GO:0005634">
    <property type="term" value="C:nucleus"/>
    <property type="evidence" value="ECO:0007669"/>
    <property type="project" value="UniProtKB-SubCell"/>
</dbReference>
<dbReference type="GO" id="GO:0046872">
    <property type="term" value="F:metal ion binding"/>
    <property type="evidence" value="ECO:0007669"/>
    <property type="project" value="UniProtKB-KW"/>
</dbReference>
<reference evidence="12" key="1">
    <citation type="submission" date="2018-11" db="EMBL/GenBank/DDBJ databases">
        <authorList>
            <consortium name="Pathogen Informatics"/>
        </authorList>
    </citation>
    <scope>NUCLEOTIDE SEQUENCE [LARGE SCALE GENOMIC DNA]</scope>
</reference>
<dbReference type="PANTHER" id="PTHR11203:SF37">
    <property type="entry name" value="INTEGRATOR COMPLEX SUBUNIT 11"/>
    <property type="match status" value="1"/>
</dbReference>
<dbReference type="SUPFAM" id="SSF56281">
    <property type="entry name" value="Metallo-hydrolase/oxidoreductase"/>
    <property type="match status" value="1"/>
</dbReference>
<evidence type="ECO:0000256" key="8">
    <source>
        <dbReference type="ARBA" id="ARBA00022801"/>
    </source>
</evidence>
<sequence length="422" mass="47899">MGSIREIPFKGDFNTTPDRHLGAAHVEPGLKPDLLISETTYATTIRDSKRARERDFLKKVHDCVANGGKVLIPVFALGRAQELCILLESYWERMDLTIPIFFSQGLAEKANQYYRLFINWTNEKIKRTFVHRNMFDFKHIRPFDLSYADSPGPMVLFSTPGMLHGGQSLRVFKRWCSDEKNMVIMPGFCVAGTVGAKVIAGAKKIEIEGKLMEINLGVEYMSFSAHADAKGIMQLIRQCEPSNVMFVHGENAKMEFLKEKVEKEFGVRVYKPANGESITIDKELGAALTVPSQLIERSIALDPTPSKKFCPFRAYAIMDKQSNQLEVISAKAAARQFNVNLHTITFSDTVQVDEIDWNKFAAKLRRFDPNLDMKKDGLEMFGGEVLLAEVTGKPNEVEIIWDEMREEWFDVISCALTQKYLF</sequence>
<dbReference type="SMART" id="SM01027">
    <property type="entry name" value="Beta-Casp"/>
    <property type="match status" value="1"/>
</dbReference>
<keyword evidence="6" id="KW-0963">Cytoplasm</keyword>
<keyword evidence="7" id="KW-0479">Metal-binding</keyword>
<dbReference type="EMBL" id="UYWY01000858">
    <property type="protein sequence ID" value="VDM25769.1"/>
    <property type="molecule type" value="Genomic_DNA"/>
</dbReference>
<gene>
    <name evidence="12" type="ORF">TCNE_LOCUS1243</name>
</gene>
<protein>
    <recommendedName>
        <fullName evidence="5">Integrator complex subunit 11</fullName>
    </recommendedName>
</protein>
<dbReference type="InterPro" id="IPR011108">
    <property type="entry name" value="RMMBL"/>
</dbReference>
<evidence type="ECO:0000256" key="7">
    <source>
        <dbReference type="ARBA" id="ARBA00022723"/>
    </source>
</evidence>
<accession>A0A3P7FAT0</accession>
<comment type="similarity">
    <text evidence="4">Belongs to the metallo-beta-lactamase superfamily. RNA-metabolizing metallo-beta-lactamase-like family. INTS11 subfamily.</text>
</comment>
<evidence type="ECO:0000313" key="12">
    <source>
        <dbReference type="EMBL" id="VDM25769.1"/>
    </source>
</evidence>
<evidence type="ECO:0000256" key="9">
    <source>
        <dbReference type="ARBA" id="ARBA00022833"/>
    </source>
</evidence>
<evidence type="ECO:0000256" key="3">
    <source>
        <dbReference type="ARBA" id="ARBA00004496"/>
    </source>
</evidence>
<evidence type="ECO:0000256" key="4">
    <source>
        <dbReference type="ARBA" id="ARBA00007093"/>
    </source>
</evidence>
<dbReference type="PANTHER" id="PTHR11203">
    <property type="entry name" value="CLEAVAGE AND POLYADENYLATION SPECIFICITY FACTOR FAMILY MEMBER"/>
    <property type="match status" value="1"/>
</dbReference>
<dbReference type="InterPro" id="IPR022712">
    <property type="entry name" value="Beta_Casp"/>
</dbReference>
<dbReference type="Pfam" id="PF10996">
    <property type="entry name" value="Beta-Casp"/>
    <property type="match status" value="1"/>
</dbReference>
<comment type="cofactor">
    <cofactor evidence="1">
        <name>Zn(2+)</name>
        <dbReference type="ChEBI" id="CHEBI:29105"/>
    </cofactor>
</comment>
<feature type="domain" description="Beta-Casp" evidence="11">
    <location>
        <begin position="80"/>
        <end position="198"/>
    </location>
</feature>